<evidence type="ECO:0000256" key="1">
    <source>
        <dbReference type="ARBA" id="ARBA00004123"/>
    </source>
</evidence>
<dbReference type="EMBL" id="GISG01207799">
    <property type="protein sequence ID" value="MBA4660400.1"/>
    <property type="molecule type" value="Transcribed_RNA"/>
</dbReference>
<organism evidence="7">
    <name type="scientific">Opuntia streptacantha</name>
    <name type="common">Prickly pear cactus</name>
    <name type="synonym">Opuntia cardona</name>
    <dbReference type="NCBI Taxonomy" id="393608"/>
    <lineage>
        <taxon>Eukaryota</taxon>
        <taxon>Viridiplantae</taxon>
        <taxon>Streptophyta</taxon>
        <taxon>Embryophyta</taxon>
        <taxon>Tracheophyta</taxon>
        <taxon>Spermatophyta</taxon>
        <taxon>Magnoliopsida</taxon>
        <taxon>eudicotyledons</taxon>
        <taxon>Gunneridae</taxon>
        <taxon>Pentapetalae</taxon>
        <taxon>Caryophyllales</taxon>
        <taxon>Cactineae</taxon>
        <taxon>Cactaceae</taxon>
        <taxon>Opuntioideae</taxon>
        <taxon>Opuntia</taxon>
    </lineage>
</organism>
<dbReference type="Pfam" id="PF08573">
    <property type="entry name" value="SAE2"/>
    <property type="match status" value="1"/>
</dbReference>
<keyword evidence="3" id="KW-0539">Nucleus</keyword>
<keyword evidence="2" id="KW-0227">DNA damage</keyword>
<dbReference type="AlphaFoldDB" id="A0A7C9E5X0"/>
<protein>
    <recommendedName>
        <fullName evidence="6">DNA endonuclease activator Ctp1 C-terminal domain-containing protein</fullName>
    </recommendedName>
</protein>
<feature type="coiled-coil region" evidence="4">
    <location>
        <begin position="279"/>
        <end position="355"/>
    </location>
</feature>
<evidence type="ECO:0000313" key="7">
    <source>
        <dbReference type="EMBL" id="MBA4660400.1"/>
    </source>
</evidence>
<evidence type="ECO:0000256" key="5">
    <source>
        <dbReference type="SAM" id="MobiDB-lite"/>
    </source>
</evidence>
<dbReference type="InterPro" id="IPR033316">
    <property type="entry name" value="RBBP8-like"/>
</dbReference>
<keyword evidence="4" id="KW-0175">Coiled coil</keyword>
<sequence>MEVSPQERSPKINLPLEDNDAKYVSRLSTILVATIQEAKDRISQIEYVFCSQLYPNVQRSSKCLQKLYSEARRAEEDEWKERVSELELRVKQAYEDSEVLKIEKSKLVGKIANLEEKLLQKAKEVDDGMGLHAKLLELLESKTSIIAEKEKQMKEHEERINLLLSKLEGLEGNIVSLNNELQEKNEEISKGRELREELLRQIESKGLMIVSSAETLANREKEKEQLSVRLEHTESSIQRLKDELRRKCIEVQEGNKLREQLVQQANWKGIELTKKDQQLSAYEKDKNLLLSRINVLENEVVVLQENLKNGINGINETCEHRNDLAQQIELKKLELASEKQKSRDLLAAYKRLKSQHNFLLLKYGLTNEELIRQMKEEGEVDPTNQDHRSLIPPEPKKRNPAGNMVASELNKVKKEIDSIESSDGERSGRSNHVGSSQSPSRSNSPAETCSTTKGNMGSSAGTKRPASGWRETRSRQSPGGADPHDDFLDTPYENIRQNLRKSMNDNVQDIPAQVPKDMESNSSDEETQDIRAGSGSKKQQLQPAKPGGQSFKYVEPVRKKSERENLNGVECKQCKKFYDAVLSDAKSRDGEANKQKFRCEHHDGVSRHRYRYAPPMTPEGFWNIGFDTET</sequence>
<evidence type="ECO:0000256" key="4">
    <source>
        <dbReference type="SAM" id="Coils"/>
    </source>
</evidence>
<feature type="region of interest" description="Disordered" evidence="5">
    <location>
        <begin position="512"/>
        <end position="564"/>
    </location>
</feature>
<dbReference type="InterPro" id="IPR013882">
    <property type="entry name" value="Ctp1_C"/>
</dbReference>
<feature type="domain" description="DNA endonuclease activator Ctp1 C-terminal" evidence="6">
    <location>
        <begin position="587"/>
        <end position="628"/>
    </location>
</feature>
<dbReference type="GO" id="GO:0003684">
    <property type="term" value="F:damaged DNA binding"/>
    <property type="evidence" value="ECO:0007669"/>
    <property type="project" value="TreeGrafter"/>
</dbReference>
<reference evidence="7" key="2">
    <citation type="submission" date="2020-07" db="EMBL/GenBank/DDBJ databases">
        <authorList>
            <person name="Vera ALvarez R."/>
            <person name="Arias-Moreno D.M."/>
            <person name="Jimenez-Jacinto V."/>
            <person name="Jimenez-Bremont J.F."/>
            <person name="Swaminathan K."/>
            <person name="Moose S.P."/>
            <person name="Guerrero-Gonzalez M.L."/>
            <person name="Marino-Ramirez L."/>
            <person name="Landsman D."/>
            <person name="Rodriguez-Kessler M."/>
            <person name="Delgado-Sanchez P."/>
        </authorList>
    </citation>
    <scope>NUCLEOTIDE SEQUENCE</scope>
    <source>
        <tissue evidence="7">Cladode</tissue>
    </source>
</reference>
<dbReference type="PANTHER" id="PTHR15107">
    <property type="entry name" value="RETINOBLASTOMA BINDING PROTEIN 8"/>
    <property type="match status" value="1"/>
</dbReference>
<evidence type="ECO:0000256" key="2">
    <source>
        <dbReference type="ARBA" id="ARBA00022763"/>
    </source>
</evidence>
<dbReference type="PANTHER" id="PTHR15107:SF0">
    <property type="entry name" value="DNA ENDONUCLEASE ACTIVATOR CTP1 C-TERMINAL DOMAIN-CONTAINING PROTEIN"/>
    <property type="match status" value="1"/>
</dbReference>
<feature type="compositionally biased region" description="Basic and acidic residues" evidence="5">
    <location>
        <begin position="410"/>
        <end position="428"/>
    </location>
</feature>
<evidence type="ECO:0000256" key="3">
    <source>
        <dbReference type="ARBA" id="ARBA00023242"/>
    </source>
</evidence>
<evidence type="ECO:0000259" key="6">
    <source>
        <dbReference type="Pfam" id="PF08573"/>
    </source>
</evidence>
<dbReference type="GO" id="GO:0005634">
    <property type="term" value="C:nucleus"/>
    <property type="evidence" value="ECO:0007669"/>
    <property type="project" value="UniProtKB-SubCell"/>
</dbReference>
<feature type="compositionally biased region" description="Basic and acidic residues" evidence="5">
    <location>
        <begin position="555"/>
        <end position="564"/>
    </location>
</feature>
<feature type="coiled-coil region" evidence="4">
    <location>
        <begin position="76"/>
        <end position="250"/>
    </location>
</feature>
<comment type="subcellular location">
    <subcellularLocation>
        <location evidence="1">Nucleus</location>
    </subcellularLocation>
</comment>
<feature type="compositionally biased region" description="Basic and acidic residues" evidence="5">
    <location>
        <begin position="384"/>
        <end position="397"/>
    </location>
</feature>
<reference evidence="7" key="1">
    <citation type="journal article" date="2013" name="J. Plant Res.">
        <title>Effect of fungi and light on seed germination of three Opuntia species from semiarid lands of central Mexico.</title>
        <authorList>
            <person name="Delgado-Sanchez P."/>
            <person name="Jimenez-Bremont J.F."/>
            <person name="Guerrero-Gonzalez Mde L."/>
            <person name="Flores J."/>
        </authorList>
    </citation>
    <scope>NUCLEOTIDE SEQUENCE</scope>
    <source>
        <tissue evidence="7">Cladode</tissue>
    </source>
</reference>
<accession>A0A7C9E5X0</accession>
<proteinExistence type="predicted"/>
<feature type="compositionally biased region" description="Polar residues" evidence="5">
    <location>
        <begin position="445"/>
        <end position="461"/>
    </location>
</feature>
<dbReference type="GO" id="GO:0010792">
    <property type="term" value="P:DNA double-strand break processing involved in repair via single-strand annealing"/>
    <property type="evidence" value="ECO:0007669"/>
    <property type="project" value="TreeGrafter"/>
</dbReference>
<name>A0A7C9E5X0_OPUST</name>
<feature type="compositionally biased region" description="Low complexity" evidence="5">
    <location>
        <begin position="435"/>
        <end position="444"/>
    </location>
</feature>
<feature type="region of interest" description="Disordered" evidence="5">
    <location>
        <begin position="376"/>
        <end position="493"/>
    </location>
</feature>